<dbReference type="InterPro" id="IPR013201">
    <property type="entry name" value="Prot_inhib_I29"/>
</dbReference>
<evidence type="ECO:0000256" key="3">
    <source>
        <dbReference type="ARBA" id="ARBA00022729"/>
    </source>
</evidence>
<dbReference type="Pfam" id="PF00112">
    <property type="entry name" value="Peptidase_C1"/>
    <property type="match status" value="1"/>
</dbReference>
<name>A0A7L9QE40_9CHLO</name>
<comment type="similarity">
    <text evidence="1">Belongs to the peptidase C1 family.</text>
</comment>
<evidence type="ECO:0000256" key="4">
    <source>
        <dbReference type="ARBA" id="ARBA00022801"/>
    </source>
</evidence>
<proteinExistence type="evidence at transcript level"/>
<dbReference type="InterPro" id="IPR038765">
    <property type="entry name" value="Papain-like_cys_pep_sf"/>
</dbReference>
<dbReference type="Gene3D" id="3.90.70.10">
    <property type="entry name" value="Cysteine proteinases"/>
    <property type="match status" value="1"/>
</dbReference>
<protein>
    <submittedName>
        <fullName evidence="9">Putative extracellular protein CSOL_046b</fullName>
    </submittedName>
</protein>
<keyword evidence="2" id="KW-0645">Protease</keyword>
<keyword evidence="5" id="KW-1015">Disulfide bond</keyword>
<accession>A0A7L9QE40</accession>
<dbReference type="AlphaFoldDB" id="A0A7L9QE40"/>
<dbReference type="GO" id="GO:0008234">
    <property type="term" value="F:cysteine-type peptidase activity"/>
    <property type="evidence" value="ECO:0007669"/>
    <property type="project" value="InterPro"/>
</dbReference>
<dbReference type="SMART" id="SM00645">
    <property type="entry name" value="Pept_C1"/>
    <property type="match status" value="1"/>
</dbReference>
<feature type="signal peptide" evidence="6">
    <location>
        <begin position="1"/>
        <end position="21"/>
    </location>
</feature>
<organism evidence="9">
    <name type="scientific">Pseudococcomyxa simplex</name>
    <dbReference type="NCBI Taxonomy" id="464287"/>
    <lineage>
        <taxon>Eukaryota</taxon>
        <taxon>Viridiplantae</taxon>
        <taxon>Chlorophyta</taxon>
        <taxon>core chlorophytes</taxon>
        <taxon>Trebouxiophyceae</taxon>
        <taxon>Chlorellales</taxon>
        <taxon>Oocystaceae</taxon>
        <taxon>Pseudococcomyxa</taxon>
    </lineage>
</organism>
<dbReference type="PRINTS" id="PR00705">
    <property type="entry name" value="PAPAIN"/>
</dbReference>
<evidence type="ECO:0000313" key="9">
    <source>
        <dbReference type="EMBL" id="QOL01121.1"/>
    </source>
</evidence>
<dbReference type="SMART" id="SM00848">
    <property type="entry name" value="Inhibitor_I29"/>
    <property type="match status" value="1"/>
</dbReference>
<evidence type="ECO:0000256" key="6">
    <source>
        <dbReference type="SAM" id="SignalP"/>
    </source>
</evidence>
<dbReference type="PANTHER" id="PTHR12411">
    <property type="entry name" value="CYSTEINE PROTEASE FAMILY C1-RELATED"/>
    <property type="match status" value="1"/>
</dbReference>
<evidence type="ECO:0000256" key="5">
    <source>
        <dbReference type="ARBA" id="ARBA00023157"/>
    </source>
</evidence>
<dbReference type="PROSITE" id="PS00639">
    <property type="entry name" value="THIOL_PROTEASE_HIS"/>
    <property type="match status" value="1"/>
</dbReference>
<feature type="chain" id="PRO_5029459884" evidence="6">
    <location>
        <begin position="22"/>
        <end position="402"/>
    </location>
</feature>
<dbReference type="GO" id="GO:0006508">
    <property type="term" value="P:proteolysis"/>
    <property type="evidence" value="ECO:0007669"/>
    <property type="project" value="UniProtKB-KW"/>
</dbReference>
<dbReference type="PROSITE" id="PS00139">
    <property type="entry name" value="THIOL_PROTEASE_CYS"/>
    <property type="match status" value="1"/>
</dbReference>
<dbReference type="InterPro" id="IPR000668">
    <property type="entry name" value="Peptidase_C1A_C"/>
</dbReference>
<dbReference type="InterPro" id="IPR025660">
    <property type="entry name" value="Pept_his_AS"/>
</dbReference>
<dbReference type="SUPFAM" id="SSF54001">
    <property type="entry name" value="Cysteine proteinases"/>
    <property type="match status" value="1"/>
</dbReference>
<dbReference type="InterPro" id="IPR039417">
    <property type="entry name" value="Peptidase_C1A_papain-like"/>
</dbReference>
<evidence type="ECO:0000259" key="8">
    <source>
        <dbReference type="SMART" id="SM00848"/>
    </source>
</evidence>
<dbReference type="FunFam" id="3.90.70.10:FF:000067">
    <property type="entry name" value="Senescence-specific cysteine protease"/>
    <property type="match status" value="1"/>
</dbReference>
<dbReference type="InterPro" id="IPR025661">
    <property type="entry name" value="Pept_asp_AS"/>
</dbReference>
<dbReference type="PROSITE" id="PS00640">
    <property type="entry name" value="THIOL_PROTEASE_ASN"/>
    <property type="match status" value="1"/>
</dbReference>
<evidence type="ECO:0000259" key="7">
    <source>
        <dbReference type="SMART" id="SM00645"/>
    </source>
</evidence>
<sequence length="402" mass="43196">MLPRFLIVVVIAAVVSKGAQGATRPISDDVLYSSRLTLEAAQADAPEAFRTFTSLYNKKYSNEEEAAARLNVFKTNVDYITAVNSAQQTFQLGLNEFADQTWEEFSSTHLGLNAGEDGSFRASANAGFRYADVTPSNSVNWVEAGAVTPVKNQAFCGSCWAFSTTGSVEGANFLATGKLVSLSEQQLVDCDTKKDQGCGGGLMDYAFEYILKNGGLDTEEDYSYWSVGGMCNKLREERTVVSIDGYEDVPVNDEAALAKAVTKQPVSVAICASEAMQFYSSGVIAAEGSCTGLNHGVLAAGYDVDESGKPYWLVKNSWGGTWGMQGYMKLEKDSSVKEGACGIAMAASYPVKTSPNPKHVPEVCGYFGWSECEHGSKCSCTFDLLGIFCLQWGCKTSAPQVL</sequence>
<dbReference type="Pfam" id="PF08246">
    <property type="entry name" value="Inhibitor_I29"/>
    <property type="match status" value="1"/>
</dbReference>
<keyword evidence="3 6" id="KW-0732">Signal</keyword>
<dbReference type="InterPro" id="IPR000169">
    <property type="entry name" value="Pept_cys_AS"/>
</dbReference>
<evidence type="ECO:0000256" key="1">
    <source>
        <dbReference type="ARBA" id="ARBA00008455"/>
    </source>
</evidence>
<keyword evidence="4" id="KW-0378">Hydrolase</keyword>
<dbReference type="CDD" id="cd02248">
    <property type="entry name" value="Peptidase_C1A"/>
    <property type="match status" value="1"/>
</dbReference>
<dbReference type="EMBL" id="MT438874">
    <property type="protein sequence ID" value="QOL01121.1"/>
    <property type="molecule type" value="mRNA"/>
</dbReference>
<feature type="domain" description="Peptidase C1A papain C-terminal" evidence="7">
    <location>
        <begin position="135"/>
        <end position="351"/>
    </location>
</feature>
<dbReference type="InterPro" id="IPR013128">
    <property type="entry name" value="Peptidase_C1A"/>
</dbReference>
<reference evidence="9" key="1">
    <citation type="journal article" date="2020" name="Microb. Ecol.">
        <title>The Under-explored Extracellular Proteome of Aero-Terrestrial Microalgae Provides Clues on Different Mechanisms of Desiccation Tolerance in Non-Model Organisms.</title>
        <authorList>
            <person name="Gonzalez-Hourcade M."/>
            <person name="Del Campo E.M."/>
            <person name="Casano L.M."/>
        </authorList>
    </citation>
    <scope>NUCLEOTIDE SEQUENCE</scope>
    <source>
        <strain evidence="9">SAG 216-12</strain>
    </source>
</reference>
<feature type="domain" description="Cathepsin propeptide inhibitor" evidence="8">
    <location>
        <begin position="49"/>
        <end position="105"/>
    </location>
</feature>
<evidence type="ECO:0000256" key="2">
    <source>
        <dbReference type="ARBA" id="ARBA00022670"/>
    </source>
</evidence>